<dbReference type="PRINTS" id="PR00368">
    <property type="entry name" value="FADPNR"/>
</dbReference>
<dbReference type="PRINTS" id="PR00469">
    <property type="entry name" value="PNDRDTASEII"/>
</dbReference>
<proteinExistence type="predicted"/>
<accession>A0A7W3V113</accession>
<dbReference type="Gene3D" id="3.50.50.60">
    <property type="entry name" value="FAD/NAD(P)-binding domain"/>
    <property type="match status" value="1"/>
</dbReference>
<dbReference type="AlphaFoldDB" id="A0A7W3V113"/>
<dbReference type="EMBL" id="JACIUV010000004">
    <property type="protein sequence ID" value="MBB1117538.1"/>
    <property type="molecule type" value="Genomic_DNA"/>
</dbReference>
<name>A0A7W3V113_9GAMM</name>
<dbReference type="SUPFAM" id="SSF51905">
    <property type="entry name" value="FAD/NAD(P)-binding domain"/>
    <property type="match status" value="2"/>
</dbReference>
<dbReference type="InterPro" id="IPR050982">
    <property type="entry name" value="Auxin_biosynth/cation_transpt"/>
</dbReference>
<dbReference type="GO" id="GO:0004497">
    <property type="term" value="F:monooxygenase activity"/>
    <property type="evidence" value="ECO:0007669"/>
    <property type="project" value="TreeGrafter"/>
</dbReference>
<protein>
    <submittedName>
        <fullName evidence="3">NAD(P)/FAD-dependent oxidoreductase</fullName>
    </submittedName>
</protein>
<evidence type="ECO:0000256" key="2">
    <source>
        <dbReference type="SAM" id="MobiDB-lite"/>
    </source>
</evidence>
<evidence type="ECO:0000256" key="1">
    <source>
        <dbReference type="ARBA" id="ARBA00023002"/>
    </source>
</evidence>
<feature type="region of interest" description="Disordered" evidence="2">
    <location>
        <begin position="370"/>
        <end position="396"/>
    </location>
</feature>
<dbReference type="InterPro" id="IPR036188">
    <property type="entry name" value="FAD/NAD-bd_sf"/>
</dbReference>
<reference evidence="3 4" key="1">
    <citation type="submission" date="2020-08" db="EMBL/GenBank/DDBJ databases">
        <title>Stenotrophomonas sp. W1S232.</title>
        <authorList>
            <person name="Deng Y."/>
        </authorList>
    </citation>
    <scope>NUCLEOTIDE SEQUENCE [LARGE SCALE GENOMIC DNA]</scope>
    <source>
        <strain evidence="3 4">W1S232</strain>
    </source>
</reference>
<dbReference type="Pfam" id="PF13738">
    <property type="entry name" value="Pyr_redox_3"/>
    <property type="match status" value="1"/>
</dbReference>
<dbReference type="PANTHER" id="PTHR43539:SF78">
    <property type="entry name" value="FLAVIN-CONTAINING MONOOXYGENASE"/>
    <property type="match status" value="1"/>
</dbReference>
<evidence type="ECO:0000313" key="4">
    <source>
        <dbReference type="Proteomes" id="UP000550609"/>
    </source>
</evidence>
<comment type="caution">
    <text evidence="3">The sequence shown here is derived from an EMBL/GenBank/DDBJ whole genome shotgun (WGS) entry which is preliminary data.</text>
</comment>
<dbReference type="PANTHER" id="PTHR43539">
    <property type="entry name" value="FLAVIN-BINDING MONOOXYGENASE-LIKE PROTEIN (AFU_ORTHOLOGUE AFUA_4G09220)"/>
    <property type="match status" value="1"/>
</dbReference>
<gene>
    <name evidence="3" type="ORF">H4O09_10805</name>
</gene>
<dbReference type="GO" id="GO:0050660">
    <property type="term" value="F:flavin adenine dinucleotide binding"/>
    <property type="evidence" value="ECO:0007669"/>
    <property type="project" value="TreeGrafter"/>
</dbReference>
<organism evidence="3 4">
    <name type="scientific">Stenotrophomonas koreensis</name>
    <dbReference type="NCBI Taxonomy" id="266128"/>
    <lineage>
        <taxon>Bacteria</taxon>
        <taxon>Pseudomonadati</taxon>
        <taxon>Pseudomonadota</taxon>
        <taxon>Gammaproteobacteria</taxon>
        <taxon>Lysobacterales</taxon>
        <taxon>Lysobacteraceae</taxon>
        <taxon>Stenotrophomonas</taxon>
    </lineage>
</organism>
<dbReference type="RefSeq" id="WP_182622540.1">
    <property type="nucleotide sequence ID" value="NZ_JACIUV010000004.1"/>
</dbReference>
<dbReference type="NCBIfam" id="NF040505">
    <property type="entry name" value="ArsO_flavin_mono"/>
    <property type="match status" value="1"/>
</dbReference>
<dbReference type="Proteomes" id="UP000550609">
    <property type="component" value="Unassembled WGS sequence"/>
</dbReference>
<sequence>MDPRNDEATARLDVIVIGGGQTGLALGFFLRRTGLSYVILDREPIPGGAWPHAWNSLRLFSPAAWSSLPGWQIPATAQGNPSREEVIDYLGQYEQRYGLPVIRPVTVSQVQRAGDGYRVVAEDGRQWQARAVLSATGTWSSPFIPDIPGRDLFHGRQLHSAHYAGPQPFAGQRVAIIGGGNSGAQILAEVSTVAQTRWLTLQPPAFLPDEVDGRVLFERATERWRAQQEGRPPNVPAGGFGDIVMVPPVQEARRRGVLTAAPMPERFTADGAVWADGHHEPFDALIWCTGFRPALGHLAPLDVLDAQGRVELDASQLRALREPGLWLLGYGDWNGMASATLVGITRYARQAVQQVQAWLQPRMAAVDGIDPASTAAGSSPALPTSPGMAGDGNDEP</sequence>
<evidence type="ECO:0000313" key="3">
    <source>
        <dbReference type="EMBL" id="MBB1117538.1"/>
    </source>
</evidence>
<keyword evidence="1" id="KW-0560">Oxidoreductase</keyword>